<dbReference type="PANTHER" id="PTHR43026:SF1">
    <property type="entry name" value="2-HYDROXYACID DEHYDROGENASE HOMOLOG 1-RELATED"/>
    <property type="match status" value="1"/>
</dbReference>
<evidence type="ECO:0000259" key="6">
    <source>
        <dbReference type="Pfam" id="PF02826"/>
    </source>
</evidence>
<dbReference type="Pfam" id="PF00389">
    <property type="entry name" value="2-Hacid_dh"/>
    <property type="match status" value="1"/>
</dbReference>
<dbReference type="SUPFAM" id="SSF51735">
    <property type="entry name" value="NAD(P)-binding Rossmann-fold domains"/>
    <property type="match status" value="1"/>
</dbReference>
<dbReference type="EMBL" id="JAPJDZ010000011">
    <property type="protein sequence ID" value="MDP5135656.1"/>
    <property type="molecule type" value="Genomic_DNA"/>
</dbReference>
<evidence type="ECO:0000313" key="7">
    <source>
        <dbReference type="EMBL" id="MDP5135656.1"/>
    </source>
</evidence>
<accession>A0ABT9HWY9</accession>
<keyword evidence="8" id="KW-1185">Reference proteome</keyword>
<dbReference type="InterPro" id="IPR006139">
    <property type="entry name" value="D-isomer_2_OHA_DH_cat_dom"/>
</dbReference>
<protein>
    <submittedName>
        <fullName evidence="7">2-hydroxyacid dehydrogenase</fullName>
    </submittedName>
</protein>
<proteinExistence type="inferred from homology"/>
<dbReference type="RefSeq" id="WP_305974729.1">
    <property type="nucleotide sequence ID" value="NZ_JAPJDZ010000011.1"/>
</dbReference>
<keyword evidence="3" id="KW-0520">NAD</keyword>
<dbReference type="CDD" id="cd12183">
    <property type="entry name" value="LDH_like_2"/>
    <property type="match status" value="1"/>
</dbReference>
<evidence type="ECO:0000256" key="3">
    <source>
        <dbReference type="ARBA" id="ARBA00023027"/>
    </source>
</evidence>
<dbReference type="PROSITE" id="PS00670">
    <property type="entry name" value="D_2_HYDROXYACID_DH_2"/>
    <property type="match status" value="1"/>
</dbReference>
<feature type="domain" description="D-isomer specific 2-hydroxyacid dehydrogenase catalytic" evidence="5">
    <location>
        <begin position="3"/>
        <end position="326"/>
    </location>
</feature>
<sequence>MKVAVYSAKQYDQDGFSRWADTSLQFQYLDTRLTADSVKLAAGCHAICVFVNDELNEQVLRQLSELGIEMVALRCAGFNNVDIAAAKELGIRIARVPAYSPEAVAEHTVGMILCLNRKLHKAYNRVRDDNFALDGLLGFNLFGKTVGLIGTGRIGLATARILRGFGCELLCHDTTLSNTILELGGRYVPLADLYAQSDIISLHCPLTPDTRHMINHYSIGSMKDGVMLINTSRGALIDTKAVISGLKNRKIGYLGLDVYEQEADLFFENLSDQMIDDDIFQRLLTFPNVLITGHQAFFTKEALQEISQITSDNLLAFASNTETGNELVN</sequence>
<gene>
    <name evidence="7" type="ORF">ORJ04_06800</name>
</gene>
<dbReference type="InterPro" id="IPR006140">
    <property type="entry name" value="D-isomer_DH_NAD-bd"/>
</dbReference>
<name>A0ABT9HWY9_9GAMM</name>
<comment type="caution">
    <text evidence="7">The sequence shown here is derived from an EMBL/GenBank/DDBJ whole genome shotgun (WGS) entry which is preliminary data.</text>
</comment>
<dbReference type="InterPro" id="IPR036291">
    <property type="entry name" value="NAD(P)-bd_dom_sf"/>
</dbReference>
<dbReference type="PANTHER" id="PTHR43026">
    <property type="entry name" value="2-HYDROXYACID DEHYDROGENASE HOMOLOG 1-RELATED"/>
    <property type="match status" value="1"/>
</dbReference>
<comment type="similarity">
    <text evidence="1 4">Belongs to the D-isomer specific 2-hydroxyacid dehydrogenase family.</text>
</comment>
<dbReference type="InterPro" id="IPR058205">
    <property type="entry name" value="D-LDH-like"/>
</dbReference>
<evidence type="ECO:0000256" key="4">
    <source>
        <dbReference type="RuleBase" id="RU003719"/>
    </source>
</evidence>
<dbReference type="Gene3D" id="3.40.50.720">
    <property type="entry name" value="NAD(P)-binding Rossmann-like Domain"/>
    <property type="match status" value="2"/>
</dbReference>
<feature type="domain" description="D-isomer specific 2-hydroxyacid dehydrogenase NAD-binding" evidence="6">
    <location>
        <begin position="109"/>
        <end position="296"/>
    </location>
</feature>
<evidence type="ECO:0000256" key="2">
    <source>
        <dbReference type="ARBA" id="ARBA00023002"/>
    </source>
</evidence>
<dbReference type="InterPro" id="IPR029753">
    <property type="entry name" value="D-isomer_DH_CS"/>
</dbReference>
<keyword evidence="2 4" id="KW-0560">Oxidoreductase</keyword>
<evidence type="ECO:0000313" key="8">
    <source>
        <dbReference type="Proteomes" id="UP001231109"/>
    </source>
</evidence>
<dbReference type="Pfam" id="PF02826">
    <property type="entry name" value="2-Hacid_dh_C"/>
    <property type="match status" value="1"/>
</dbReference>
<evidence type="ECO:0000256" key="1">
    <source>
        <dbReference type="ARBA" id="ARBA00005854"/>
    </source>
</evidence>
<dbReference type="PROSITE" id="PS00671">
    <property type="entry name" value="D_2_HYDROXYACID_DH_3"/>
    <property type="match status" value="1"/>
</dbReference>
<dbReference type="SUPFAM" id="SSF52283">
    <property type="entry name" value="Formate/glycerate dehydrogenase catalytic domain-like"/>
    <property type="match status" value="1"/>
</dbReference>
<evidence type="ECO:0000259" key="5">
    <source>
        <dbReference type="Pfam" id="PF00389"/>
    </source>
</evidence>
<organism evidence="7 8">
    <name type="scientific">Rheinheimera baltica</name>
    <dbReference type="NCBI Taxonomy" id="67576"/>
    <lineage>
        <taxon>Bacteria</taxon>
        <taxon>Pseudomonadati</taxon>
        <taxon>Pseudomonadota</taxon>
        <taxon>Gammaproteobacteria</taxon>
        <taxon>Chromatiales</taxon>
        <taxon>Chromatiaceae</taxon>
        <taxon>Rheinheimera</taxon>
    </lineage>
</organism>
<dbReference type="Proteomes" id="UP001231109">
    <property type="component" value="Unassembled WGS sequence"/>
</dbReference>
<reference evidence="7 8" key="1">
    <citation type="submission" date="2022-11" db="EMBL/GenBank/DDBJ databases">
        <title>Viruses from the air-sea interface of a natural surface slick.</title>
        <authorList>
            <person name="Rahlff J."/>
            <person name="Holmfeldt K."/>
        </authorList>
    </citation>
    <scope>NUCLEOTIDE SEQUENCE [LARGE SCALE GENOMIC DNA]</scope>
    <source>
        <strain evidence="7 8">SMS4</strain>
    </source>
</reference>